<accession>A0A2M6XCV8</accession>
<proteinExistence type="predicted"/>
<sequence length="218" mass="24733">MFTETLSTNAQKSLALLGKGVLPVGTYLAGGFALALHFGHRISVDFDFFTNISFSSENLAESLGKIGDFKAHTTLKDTLLGSFNNIKFSIFYYKYPLLFPTLDYQEIKVADPKDIAAMKVAAVMDRGIKKDFIDLYFMSKKGIALESCFEYYEKKYKALANNLYSIITSLSYFIDAENSEMPKMIEKVEWKEVKTFFEKEAVRLGKKYIVLVGDMKRG</sequence>
<gene>
    <name evidence="1" type="ORF">COT44_02735</name>
</gene>
<dbReference type="AlphaFoldDB" id="A0A2M6XCV8"/>
<dbReference type="Proteomes" id="UP000228996">
    <property type="component" value="Unassembled WGS sequence"/>
</dbReference>
<dbReference type="InterPro" id="IPR014942">
    <property type="entry name" value="AbiEii"/>
</dbReference>
<evidence type="ECO:0000313" key="1">
    <source>
        <dbReference type="EMBL" id="PIU03518.1"/>
    </source>
</evidence>
<comment type="caution">
    <text evidence="1">The sequence shown here is derived from an EMBL/GenBank/DDBJ whole genome shotgun (WGS) entry which is preliminary data.</text>
</comment>
<organism evidence="1 2">
    <name type="scientific">Candidatus Shapirobacteria bacterium CG08_land_8_20_14_0_20_39_18</name>
    <dbReference type="NCBI Taxonomy" id="1974883"/>
    <lineage>
        <taxon>Bacteria</taxon>
        <taxon>Candidatus Shapironibacteriota</taxon>
    </lineage>
</organism>
<evidence type="ECO:0000313" key="2">
    <source>
        <dbReference type="Proteomes" id="UP000228996"/>
    </source>
</evidence>
<name>A0A2M6XCV8_9BACT</name>
<protein>
    <recommendedName>
        <fullName evidence="3">Nucleotidyl transferase AbiEii/AbiGii toxin family protein</fullName>
    </recommendedName>
</protein>
<dbReference type="EMBL" id="PEYO01000016">
    <property type="protein sequence ID" value="PIU03518.1"/>
    <property type="molecule type" value="Genomic_DNA"/>
</dbReference>
<dbReference type="Pfam" id="PF08843">
    <property type="entry name" value="AbiEii"/>
    <property type="match status" value="1"/>
</dbReference>
<evidence type="ECO:0008006" key="3">
    <source>
        <dbReference type="Google" id="ProtNLM"/>
    </source>
</evidence>
<reference evidence="2" key="1">
    <citation type="submission" date="2017-09" db="EMBL/GenBank/DDBJ databases">
        <title>Depth-based differentiation of microbial function through sediment-hosted aquifers and enrichment of novel symbionts in the deep terrestrial subsurface.</title>
        <authorList>
            <person name="Probst A.J."/>
            <person name="Ladd B."/>
            <person name="Jarett J.K."/>
            <person name="Geller-Mcgrath D.E."/>
            <person name="Sieber C.M.K."/>
            <person name="Emerson J.B."/>
            <person name="Anantharaman K."/>
            <person name="Thomas B.C."/>
            <person name="Malmstrom R."/>
            <person name="Stieglmeier M."/>
            <person name="Klingl A."/>
            <person name="Woyke T."/>
            <person name="Ryan C.M."/>
            <person name="Banfield J.F."/>
        </authorList>
    </citation>
    <scope>NUCLEOTIDE SEQUENCE [LARGE SCALE GENOMIC DNA]</scope>
</reference>